<reference evidence="5" key="2">
    <citation type="submission" date="2017-02" db="UniProtKB">
        <authorList>
            <consortium name="WormBaseParasite"/>
        </authorList>
    </citation>
    <scope>IDENTIFICATION</scope>
</reference>
<dbReference type="WBParaSite" id="ACAC_0001319601-mRNA-1">
    <property type="protein sequence ID" value="ACAC_0001319601-mRNA-1"/>
    <property type="gene ID" value="ACAC_0001319601"/>
</dbReference>
<dbReference type="STRING" id="6313.A0A0K0DN71"/>
<organism evidence="4 5">
    <name type="scientific">Angiostrongylus cantonensis</name>
    <name type="common">Rat lungworm</name>
    <dbReference type="NCBI Taxonomy" id="6313"/>
    <lineage>
        <taxon>Eukaryota</taxon>
        <taxon>Metazoa</taxon>
        <taxon>Ecdysozoa</taxon>
        <taxon>Nematoda</taxon>
        <taxon>Chromadorea</taxon>
        <taxon>Rhabditida</taxon>
        <taxon>Rhabditina</taxon>
        <taxon>Rhabditomorpha</taxon>
        <taxon>Strongyloidea</taxon>
        <taxon>Metastrongylidae</taxon>
        <taxon>Angiostrongylus</taxon>
    </lineage>
</organism>
<keyword evidence="1" id="KW-0479">Metal-binding</keyword>
<dbReference type="AlphaFoldDB" id="A0A0K0DN71"/>
<accession>A0A0K0DN71</accession>
<proteinExistence type="predicted"/>
<evidence type="ECO:0000313" key="5">
    <source>
        <dbReference type="WBParaSite" id="ACAC_0001319601-mRNA-1"/>
    </source>
</evidence>
<dbReference type="GO" id="GO:0046872">
    <property type="term" value="F:metal ion binding"/>
    <property type="evidence" value="ECO:0007669"/>
    <property type="project" value="UniProtKB-KW"/>
</dbReference>
<dbReference type="PROSITE" id="PS50081">
    <property type="entry name" value="ZF_DAG_PE_2"/>
    <property type="match status" value="1"/>
</dbReference>
<feature type="domain" description="Phorbol-ester/DAG-type" evidence="3">
    <location>
        <begin position="67"/>
        <end position="112"/>
    </location>
</feature>
<dbReference type="Proteomes" id="UP000035642">
    <property type="component" value="Unassembled WGS sequence"/>
</dbReference>
<evidence type="ECO:0000313" key="4">
    <source>
        <dbReference type="Proteomes" id="UP000035642"/>
    </source>
</evidence>
<evidence type="ECO:0000256" key="2">
    <source>
        <dbReference type="ARBA" id="ARBA00022833"/>
    </source>
</evidence>
<keyword evidence="2" id="KW-0862">Zinc</keyword>
<dbReference type="InterPro" id="IPR046349">
    <property type="entry name" value="C1-like_sf"/>
</dbReference>
<sequence>MLRDLTSYYEGLASIEPTHEVGSILPYRRNALNPEDEGQLPDTKRHKKTSIAGRLYETSELSDIALSHHVQRTVQPSKCSHCDTLSILYTVQCIDCGSQWHKTCFPKVSFFTITISFSSSHPFDFILYYNLSMCRKKGKYSNSGINRIEKIQASFSLTNHCGLVT</sequence>
<dbReference type="InterPro" id="IPR002219">
    <property type="entry name" value="PKC_DAG/PE"/>
</dbReference>
<name>A0A0K0DN71_ANGCA</name>
<protein>
    <submittedName>
        <fullName evidence="5">Phorbol-ester/DAG-type domain-containing protein</fullName>
    </submittedName>
</protein>
<dbReference type="SUPFAM" id="SSF57889">
    <property type="entry name" value="Cysteine-rich domain"/>
    <property type="match status" value="1"/>
</dbReference>
<reference evidence="4" key="1">
    <citation type="submission" date="2012-09" db="EMBL/GenBank/DDBJ databases">
        <authorList>
            <person name="Martin A.A."/>
        </authorList>
    </citation>
    <scope>NUCLEOTIDE SEQUENCE</scope>
</reference>
<evidence type="ECO:0000256" key="1">
    <source>
        <dbReference type="ARBA" id="ARBA00022723"/>
    </source>
</evidence>
<evidence type="ECO:0000259" key="3">
    <source>
        <dbReference type="PROSITE" id="PS50081"/>
    </source>
</evidence>
<keyword evidence="4" id="KW-1185">Reference proteome</keyword>